<evidence type="ECO:0000313" key="5">
    <source>
        <dbReference type="EMBL" id="KAF9585107.1"/>
    </source>
</evidence>
<dbReference type="GO" id="GO:0006974">
    <property type="term" value="P:DNA damage response"/>
    <property type="evidence" value="ECO:0007669"/>
    <property type="project" value="InterPro"/>
</dbReference>
<name>A0A9P6G111_9FUNG</name>
<comment type="similarity">
    <text evidence="3">Belongs to the BRAT1 family.</text>
</comment>
<evidence type="ECO:0000256" key="1">
    <source>
        <dbReference type="ARBA" id="ARBA00004496"/>
    </source>
</evidence>
<feature type="compositionally biased region" description="Basic and acidic residues" evidence="4">
    <location>
        <begin position="828"/>
        <end position="855"/>
    </location>
</feature>
<dbReference type="OrthoDB" id="10057956at2759"/>
<dbReference type="InterPro" id="IPR038904">
    <property type="entry name" value="BRAT1"/>
</dbReference>
<keyword evidence="2" id="KW-0963">Cytoplasm</keyword>
<sequence length="930" mass="104521">MVHRQDSSEKQLGDLRAVVAALPQMPRNIVDDTRHEKVLSYVSAFIAQGDPTLMATMLSDWGILNTISTCLAPDQDYRISCVALRILGYLLEYEPVPEQIGNDATDTPRIWTLLESKHPTILTFLLQNILGEEALTRYSCWFALERIGKNDGGAQWLLQSGNFSEMVRAALKDSSTFVLAAVCQFLVAVIENRSIDPLQTTAHDALLDSLLVSISLLDLIQSMVTDKSSETNRLAGLEFLWMLANSRSARSAAFLRQSRLFNMYMDLLLDDSRLVRARALEILSILLESAEDPLGILGEAAEQQEMELDRSHDEALVQCYKHLMDVNIVALIEQEKSLKAIHVATGILDAMVKPLRHSEEMHGHGKNFKDSILTAVLWMIDTIHKGQSTDFQDNLNYCSPPVVKGDLKLAKLLNSPELRERVLTLLQTKQPRSAGTLPRMIIMSSLKALQILALNFPTAVEQSDAIQIVLSILLDQKMCSDQRVFKACLATIPIMLKSKVQNEQLLDEPLFLSTMETIIGLIHRPSNGSSSLRLILVAVQEFFMDPTLGMKLVQEKIGQTLANSLGRKLYDMEWDVRDNVVEFIGNLFNHGGPDSGVEWALKHDLLELVFQKLSDEEAYVRAASIHAFEIIMRDARGWKNMCSEGLEARLSTQLPILIRDSEAFVRRAVLEAMICLVSERESGIILMVNGTDLFVDAVFMSRLTLDDADWEVRIRACEFLAAVWEHCVALDEKADYRSRASKRMRDSDFLQDEPAPGLLPSTWWFYDIKGDKILVEATQDSSRLVRRTSVEILKKMKKAIESRMDPLLREKGKDHTVAPVQTQVLAGEKEALPLQERHDPVRKRGADESDDRTVEGVDPITGNSENKNSGQKHPHADFYAVLKGLDFVRLDATTSLEQLYEEVLNVEKVEDVVMAETEDANFGNNVLDCY</sequence>
<dbReference type="InterPro" id="IPR011989">
    <property type="entry name" value="ARM-like"/>
</dbReference>
<accession>A0A9P6G111</accession>
<evidence type="ECO:0000256" key="2">
    <source>
        <dbReference type="ARBA" id="ARBA00022490"/>
    </source>
</evidence>
<dbReference type="GO" id="GO:0005737">
    <property type="term" value="C:cytoplasm"/>
    <property type="evidence" value="ECO:0007669"/>
    <property type="project" value="UniProtKB-SubCell"/>
</dbReference>
<dbReference type="AlphaFoldDB" id="A0A9P6G111"/>
<comment type="subcellular location">
    <subcellularLocation>
        <location evidence="1">Cytoplasm</location>
    </subcellularLocation>
</comment>
<organism evidence="5 6">
    <name type="scientific">Lunasporangiospora selenospora</name>
    <dbReference type="NCBI Taxonomy" id="979761"/>
    <lineage>
        <taxon>Eukaryota</taxon>
        <taxon>Fungi</taxon>
        <taxon>Fungi incertae sedis</taxon>
        <taxon>Mucoromycota</taxon>
        <taxon>Mortierellomycotina</taxon>
        <taxon>Mortierellomycetes</taxon>
        <taxon>Mortierellales</taxon>
        <taxon>Mortierellaceae</taxon>
        <taxon>Lunasporangiospora</taxon>
    </lineage>
</organism>
<reference evidence="5" key="1">
    <citation type="journal article" date="2020" name="Fungal Divers.">
        <title>Resolving the Mortierellaceae phylogeny through synthesis of multi-gene phylogenetics and phylogenomics.</title>
        <authorList>
            <person name="Vandepol N."/>
            <person name="Liber J."/>
            <person name="Desiro A."/>
            <person name="Na H."/>
            <person name="Kennedy M."/>
            <person name="Barry K."/>
            <person name="Grigoriev I.V."/>
            <person name="Miller A.N."/>
            <person name="O'Donnell K."/>
            <person name="Stajich J.E."/>
            <person name="Bonito G."/>
        </authorList>
    </citation>
    <scope>NUCLEOTIDE SEQUENCE</scope>
    <source>
        <strain evidence="5">KOD1015</strain>
    </source>
</reference>
<proteinExistence type="inferred from homology"/>
<dbReference type="InterPro" id="IPR016024">
    <property type="entry name" value="ARM-type_fold"/>
</dbReference>
<evidence type="ECO:0000256" key="4">
    <source>
        <dbReference type="SAM" id="MobiDB-lite"/>
    </source>
</evidence>
<dbReference type="PANTHER" id="PTHR21331:SF2">
    <property type="entry name" value="BRCA1-ASSOCIATED ATM ACTIVATOR 1"/>
    <property type="match status" value="1"/>
</dbReference>
<gene>
    <name evidence="5" type="primary">BRAT1</name>
    <name evidence="5" type="ORF">BGW38_003869</name>
</gene>
<comment type="caution">
    <text evidence="5">The sequence shown here is derived from an EMBL/GenBank/DDBJ whole genome shotgun (WGS) entry which is preliminary data.</text>
</comment>
<dbReference type="PANTHER" id="PTHR21331">
    <property type="entry name" value="BRCA1-ASSOCIATED ATM ACTIVATOR 1"/>
    <property type="match status" value="1"/>
</dbReference>
<feature type="region of interest" description="Disordered" evidence="4">
    <location>
        <begin position="828"/>
        <end position="873"/>
    </location>
</feature>
<protein>
    <submittedName>
        <fullName evidence="5">BRCA1-associated ATM activator 1</fullName>
    </submittedName>
</protein>
<dbReference type="Gene3D" id="1.25.10.10">
    <property type="entry name" value="Leucine-rich Repeat Variant"/>
    <property type="match status" value="2"/>
</dbReference>
<evidence type="ECO:0000313" key="6">
    <source>
        <dbReference type="Proteomes" id="UP000780801"/>
    </source>
</evidence>
<feature type="compositionally biased region" description="Polar residues" evidence="4">
    <location>
        <begin position="861"/>
        <end position="871"/>
    </location>
</feature>
<keyword evidence="6" id="KW-1185">Reference proteome</keyword>
<dbReference type="GO" id="GO:0005634">
    <property type="term" value="C:nucleus"/>
    <property type="evidence" value="ECO:0007669"/>
    <property type="project" value="TreeGrafter"/>
</dbReference>
<dbReference type="SUPFAM" id="SSF48371">
    <property type="entry name" value="ARM repeat"/>
    <property type="match status" value="1"/>
</dbReference>
<evidence type="ECO:0000256" key="3">
    <source>
        <dbReference type="ARBA" id="ARBA00061308"/>
    </source>
</evidence>
<dbReference type="Proteomes" id="UP000780801">
    <property type="component" value="Unassembled WGS sequence"/>
</dbReference>
<dbReference type="EMBL" id="JAABOA010000252">
    <property type="protein sequence ID" value="KAF9585107.1"/>
    <property type="molecule type" value="Genomic_DNA"/>
</dbReference>